<dbReference type="RefSeq" id="WP_067592715.1">
    <property type="nucleotide sequence ID" value="NZ_JABMCZ010000001.1"/>
</dbReference>
<dbReference type="EMBL" id="LWGR01000009">
    <property type="protein sequence ID" value="KZM72257.1"/>
    <property type="molecule type" value="Genomic_DNA"/>
</dbReference>
<keyword evidence="2" id="KW-1185">Reference proteome</keyword>
<gene>
    <name evidence="1" type="ORF">AWN90_36900</name>
</gene>
<sequence length="201" mass="22951">MREYDEPFMQEIVYHLDGDWRAAYDFDRVKLYSLDSQHLTLVDGDGQRFAQAVDRGKIVVWASFGDYSGYADRKFQNTIRISKAKGAAKIAAEIRRRLLLGYWEEFAAAKAKKQAADDRAANRAAQMQELADITEGWTYTNHSNWRRDEPHDAMNSKHIGAEFSYDDTFKLSVKGVPADVVADLVWLIHHRLQGHKLATAA</sequence>
<accession>A0A164LCI9</accession>
<comment type="caution">
    <text evidence="1">The sequence shown here is derived from an EMBL/GenBank/DDBJ whole genome shotgun (WGS) entry which is preliminary data.</text>
</comment>
<proteinExistence type="predicted"/>
<dbReference type="AlphaFoldDB" id="A0A164LCI9"/>
<dbReference type="Proteomes" id="UP000076512">
    <property type="component" value="Unassembled WGS sequence"/>
</dbReference>
<protein>
    <submittedName>
        <fullName evidence="1">Uncharacterized protein</fullName>
    </submittedName>
</protein>
<organism evidence="1 2">
    <name type="scientific">Nocardia terpenica</name>
    <dbReference type="NCBI Taxonomy" id="455432"/>
    <lineage>
        <taxon>Bacteria</taxon>
        <taxon>Bacillati</taxon>
        <taxon>Actinomycetota</taxon>
        <taxon>Actinomycetes</taxon>
        <taxon>Mycobacteriales</taxon>
        <taxon>Nocardiaceae</taxon>
        <taxon>Nocardia</taxon>
    </lineage>
</organism>
<dbReference type="STRING" id="455432.AWN90_36900"/>
<evidence type="ECO:0000313" key="2">
    <source>
        <dbReference type="Proteomes" id="UP000076512"/>
    </source>
</evidence>
<evidence type="ECO:0000313" key="1">
    <source>
        <dbReference type="EMBL" id="KZM72257.1"/>
    </source>
</evidence>
<reference evidence="1 2" key="1">
    <citation type="submission" date="2016-04" db="EMBL/GenBank/DDBJ databases">
        <authorList>
            <person name="Evans L.H."/>
            <person name="Alamgir A."/>
            <person name="Owens N."/>
            <person name="Weber N.D."/>
            <person name="Virtaneva K."/>
            <person name="Barbian K."/>
            <person name="Babar A."/>
            <person name="Rosenke K."/>
        </authorList>
    </citation>
    <scope>NUCLEOTIDE SEQUENCE [LARGE SCALE GENOMIC DNA]</scope>
    <source>
        <strain evidence="1 2">IFM 0406</strain>
    </source>
</reference>
<name>A0A164LCI9_9NOCA</name>